<comment type="similarity">
    <text evidence="8">Belongs to the MHC class I family.</text>
</comment>
<dbReference type="InterPro" id="IPR037055">
    <property type="entry name" value="MHC_I-like_Ag-recog_sf"/>
</dbReference>
<dbReference type="Pfam" id="PF00129">
    <property type="entry name" value="MHC_I"/>
    <property type="match status" value="1"/>
</dbReference>
<comment type="subcellular location">
    <subcellularLocation>
        <location evidence="1">Membrane</location>
        <topology evidence="1">Single-pass type I membrane protein</topology>
    </subcellularLocation>
</comment>
<feature type="compositionally biased region" description="Low complexity" evidence="9">
    <location>
        <begin position="130"/>
        <end position="146"/>
    </location>
</feature>
<feature type="domain" description="MHC class I-like antigen recognition-like" evidence="11">
    <location>
        <begin position="1"/>
        <end position="82"/>
    </location>
</feature>
<dbReference type="GO" id="GO:0042612">
    <property type="term" value="C:MHC class I protein complex"/>
    <property type="evidence" value="ECO:0007669"/>
    <property type="project" value="UniProtKB-KW"/>
</dbReference>
<dbReference type="GO" id="GO:0002486">
    <property type="term" value="P:antigen processing and presentation of endogenous peptide antigen via MHC class I via ER pathway, TAP-independent"/>
    <property type="evidence" value="ECO:0007669"/>
    <property type="project" value="TreeGrafter"/>
</dbReference>
<dbReference type="VEuPathDB" id="HostDB:LOC118679578"/>
<dbReference type="InterPro" id="IPR050208">
    <property type="entry name" value="MHC_class-I_related"/>
</dbReference>
<keyword evidence="3 10" id="KW-0812">Transmembrane</keyword>
<dbReference type="InterPro" id="IPR011162">
    <property type="entry name" value="MHC_I/II-like_Ag-recog"/>
</dbReference>
<evidence type="ECO:0000256" key="9">
    <source>
        <dbReference type="SAM" id="MobiDB-lite"/>
    </source>
</evidence>
<protein>
    <recommendedName>
        <fullName evidence="15">MHC class I-like antigen recognition-like domain-containing protein</fullName>
    </recommendedName>
</protein>
<evidence type="ECO:0000256" key="3">
    <source>
        <dbReference type="ARBA" id="ARBA00022692"/>
    </source>
</evidence>
<evidence type="ECO:0000256" key="7">
    <source>
        <dbReference type="ARBA" id="ARBA00023180"/>
    </source>
</evidence>
<evidence type="ECO:0000256" key="6">
    <source>
        <dbReference type="ARBA" id="ARBA00023136"/>
    </source>
</evidence>
<evidence type="ECO:0000259" key="12">
    <source>
        <dbReference type="Pfam" id="PF06623"/>
    </source>
</evidence>
<organism evidence="13 14">
    <name type="scientific">Myotis myotis</name>
    <name type="common">Greater mouse-eared bat</name>
    <name type="synonym">Vespertilio myotis</name>
    <dbReference type="NCBI Taxonomy" id="51298"/>
    <lineage>
        <taxon>Eukaryota</taxon>
        <taxon>Metazoa</taxon>
        <taxon>Chordata</taxon>
        <taxon>Craniata</taxon>
        <taxon>Vertebrata</taxon>
        <taxon>Euteleostomi</taxon>
        <taxon>Mammalia</taxon>
        <taxon>Eutheria</taxon>
        <taxon>Laurasiatheria</taxon>
        <taxon>Chiroptera</taxon>
        <taxon>Yangochiroptera</taxon>
        <taxon>Vespertilionidae</taxon>
        <taxon>Myotis</taxon>
    </lineage>
</organism>
<dbReference type="InterPro" id="IPR001039">
    <property type="entry name" value="MHC_I_a_a1/a2"/>
</dbReference>
<keyword evidence="6 10" id="KW-0472">Membrane</keyword>
<dbReference type="PRINTS" id="PR01638">
    <property type="entry name" value="MHCCLASSI"/>
</dbReference>
<evidence type="ECO:0000256" key="1">
    <source>
        <dbReference type="ARBA" id="ARBA00004479"/>
    </source>
</evidence>
<evidence type="ECO:0000313" key="14">
    <source>
        <dbReference type="Proteomes" id="UP000527355"/>
    </source>
</evidence>
<evidence type="ECO:0000256" key="4">
    <source>
        <dbReference type="ARBA" id="ARBA00022859"/>
    </source>
</evidence>
<comment type="caution">
    <text evidence="13">The sequence shown here is derived from an EMBL/GenBank/DDBJ whole genome shotgun (WGS) entry which is preliminary data.</text>
</comment>
<name>A0A7J7WW14_MYOMY</name>
<dbReference type="AlphaFoldDB" id="A0A7J7WW14"/>
<dbReference type="GO" id="GO:0002476">
    <property type="term" value="P:antigen processing and presentation of endogenous peptide antigen via MHC class Ib"/>
    <property type="evidence" value="ECO:0007669"/>
    <property type="project" value="TreeGrafter"/>
</dbReference>
<evidence type="ECO:0008006" key="15">
    <source>
        <dbReference type="Google" id="ProtNLM"/>
    </source>
</evidence>
<sequence>MRGCDMGPDGRLLRGYDQFAYDGTDYLALNEDLRSWTAADTAAQITRRKWEAAGEAERVRNILEGRCLEFLHRVLAIGKEVLQRAEPSPWATIPPVGLVVGLVILGAVVTGAVAGAVMWRRKRSGGKGGSYAQAASSDSAQGSDVSLTASKA</sequence>
<dbReference type="Proteomes" id="UP000527355">
    <property type="component" value="Unassembled WGS sequence"/>
</dbReference>
<reference evidence="13 14" key="1">
    <citation type="journal article" date="2020" name="Nature">
        <title>Six reference-quality genomes reveal evolution of bat adaptations.</title>
        <authorList>
            <person name="Jebb D."/>
            <person name="Huang Z."/>
            <person name="Pippel M."/>
            <person name="Hughes G.M."/>
            <person name="Lavrichenko K."/>
            <person name="Devanna P."/>
            <person name="Winkler S."/>
            <person name="Jermiin L.S."/>
            <person name="Skirmuntt E.C."/>
            <person name="Katzourakis A."/>
            <person name="Burkitt-Gray L."/>
            <person name="Ray D.A."/>
            <person name="Sullivan K.A.M."/>
            <person name="Roscito J.G."/>
            <person name="Kirilenko B.M."/>
            <person name="Davalos L.M."/>
            <person name="Corthals A.P."/>
            <person name="Power M.L."/>
            <person name="Jones G."/>
            <person name="Ransome R.D."/>
            <person name="Dechmann D.K.N."/>
            <person name="Locatelli A.G."/>
            <person name="Puechmaille S.J."/>
            <person name="Fedrigo O."/>
            <person name="Jarvis E.D."/>
            <person name="Hiller M."/>
            <person name="Vernes S.C."/>
            <person name="Myers E.W."/>
            <person name="Teeling E.C."/>
        </authorList>
    </citation>
    <scope>NUCLEOTIDE SEQUENCE [LARGE SCALE GENOMIC DNA]</scope>
    <source>
        <strain evidence="13">MMyoMyo1</strain>
        <tissue evidence="13">Flight muscle</tissue>
    </source>
</reference>
<evidence type="ECO:0000259" key="11">
    <source>
        <dbReference type="Pfam" id="PF00129"/>
    </source>
</evidence>
<dbReference type="PANTHER" id="PTHR16675">
    <property type="entry name" value="MHC CLASS I-RELATED"/>
    <property type="match status" value="1"/>
</dbReference>
<dbReference type="SUPFAM" id="SSF54452">
    <property type="entry name" value="MHC antigen-recognition domain"/>
    <property type="match status" value="1"/>
</dbReference>
<evidence type="ECO:0000256" key="2">
    <source>
        <dbReference type="ARBA" id="ARBA00022451"/>
    </source>
</evidence>
<keyword evidence="4" id="KW-0391">Immunity</keyword>
<keyword evidence="5 10" id="KW-1133">Transmembrane helix</keyword>
<evidence type="ECO:0000256" key="8">
    <source>
        <dbReference type="RuleBase" id="RU004439"/>
    </source>
</evidence>
<dbReference type="Gene3D" id="3.30.500.10">
    <property type="entry name" value="MHC class I-like antigen recognition-like"/>
    <property type="match status" value="1"/>
</dbReference>
<dbReference type="GO" id="GO:0005615">
    <property type="term" value="C:extracellular space"/>
    <property type="evidence" value="ECO:0007669"/>
    <property type="project" value="TreeGrafter"/>
</dbReference>
<evidence type="ECO:0000256" key="10">
    <source>
        <dbReference type="SAM" id="Phobius"/>
    </source>
</evidence>
<keyword evidence="2" id="KW-0490">MHC I</keyword>
<dbReference type="PANTHER" id="PTHR16675:SF251">
    <property type="entry name" value="HLA CLASS I HISTOCOMPATIBILITY ANTIGEN, C ALPHA CHAIN"/>
    <property type="match status" value="1"/>
</dbReference>
<dbReference type="GO" id="GO:0001916">
    <property type="term" value="P:positive regulation of T cell mediated cytotoxicity"/>
    <property type="evidence" value="ECO:0007669"/>
    <property type="project" value="TreeGrafter"/>
</dbReference>
<evidence type="ECO:0000256" key="5">
    <source>
        <dbReference type="ARBA" id="ARBA00022989"/>
    </source>
</evidence>
<gene>
    <name evidence="13" type="ORF">mMyoMyo1_011958</name>
</gene>
<dbReference type="GO" id="GO:0030670">
    <property type="term" value="C:phagocytic vesicle membrane"/>
    <property type="evidence" value="ECO:0007669"/>
    <property type="project" value="UniProtKB-ARBA"/>
</dbReference>
<dbReference type="GO" id="GO:0006955">
    <property type="term" value="P:immune response"/>
    <property type="evidence" value="ECO:0007669"/>
    <property type="project" value="InterPro"/>
</dbReference>
<proteinExistence type="inferred from homology"/>
<feature type="transmembrane region" description="Helical" evidence="10">
    <location>
        <begin position="96"/>
        <end position="119"/>
    </location>
</feature>
<keyword evidence="14" id="KW-1185">Reference proteome</keyword>
<evidence type="ECO:0000313" key="13">
    <source>
        <dbReference type="EMBL" id="KAF6341544.1"/>
    </source>
</evidence>
<accession>A0A7J7WW14</accession>
<feature type="region of interest" description="Disordered" evidence="9">
    <location>
        <begin position="124"/>
        <end position="152"/>
    </location>
</feature>
<dbReference type="InterPro" id="IPR011161">
    <property type="entry name" value="MHC_I-like_Ag-recog"/>
</dbReference>
<dbReference type="GO" id="GO:0042605">
    <property type="term" value="F:peptide antigen binding"/>
    <property type="evidence" value="ECO:0007669"/>
    <property type="project" value="TreeGrafter"/>
</dbReference>
<dbReference type="GO" id="GO:0005102">
    <property type="term" value="F:signaling receptor binding"/>
    <property type="evidence" value="ECO:0007669"/>
    <property type="project" value="TreeGrafter"/>
</dbReference>
<dbReference type="EMBL" id="JABWUV010000007">
    <property type="protein sequence ID" value="KAF6341544.1"/>
    <property type="molecule type" value="Genomic_DNA"/>
</dbReference>
<keyword evidence="7" id="KW-0325">Glycoprotein</keyword>
<dbReference type="GO" id="GO:0009897">
    <property type="term" value="C:external side of plasma membrane"/>
    <property type="evidence" value="ECO:0007669"/>
    <property type="project" value="TreeGrafter"/>
</dbReference>
<feature type="domain" description="MHC class I alpha chain C-terminal" evidence="12">
    <location>
        <begin position="124"/>
        <end position="151"/>
    </location>
</feature>
<dbReference type="InterPro" id="IPR010579">
    <property type="entry name" value="MHC_I_a_C"/>
</dbReference>
<dbReference type="GO" id="GO:0098553">
    <property type="term" value="C:lumenal side of endoplasmic reticulum membrane"/>
    <property type="evidence" value="ECO:0007669"/>
    <property type="project" value="UniProtKB-ARBA"/>
</dbReference>
<dbReference type="Pfam" id="PF06623">
    <property type="entry name" value="MHC_I_C"/>
    <property type="match status" value="1"/>
</dbReference>